<proteinExistence type="predicted"/>
<dbReference type="SUPFAM" id="SSF50789">
    <property type="entry name" value="Herpes virus serine proteinase, assemblin"/>
    <property type="match status" value="1"/>
</dbReference>
<dbReference type="STRING" id="1234595.C725_2195"/>
<keyword evidence="6" id="KW-1185">Reference proteome</keyword>
<evidence type="ECO:0000256" key="1">
    <source>
        <dbReference type="ARBA" id="ARBA00022612"/>
    </source>
</evidence>
<dbReference type="InterPro" id="IPR006433">
    <property type="entry name" value="Prohead_protease"/>
</dbReference>
<dbReference type="Pfam" id="PF04586">
    <property type="entry name" value="Peptidase_S78"/>
    <property type="match status" value="1"/>
</dbReference>
<feature type="domain" description="Prohead serine protease" evidence="4">
    <location>
        <begin position="10"/>
        <end position="135"/>
    </location>
</feature>
<dbReference type="RefSeq" id="WP_088712024.1">
    <property type="nucleotide sequence ID" value="NZ_NFZT01000001.1"/>
</dbReference>
<sequence length="147" mass="15635">MDRAAAAGGRLAGYAAISDIPDRGGDIVRRGAFGAGAGAGIPLLWQHGADRPVGRLLRAEEDRRGLRILAQFAAGSRGAAEAAALVRGGALTGLSFGYRTRKARRDRVRGLRELLSVELVEVSLVTFPMQPLARVVGLFEEEERENA</sequence>
<reference evidence="6" key="1">
    <citation type="submission" date="2017-05" db="EMBL/GenBank/DDBJ databases">
        <authorList>
            <person name="Lin X."/>
        </authorList>
    </citation>
    <scope>NUCLEOTIDE SEQUENCE [LARGE SCALE GENOMIC DNA]</scope>
    <source>
        <strain evidence="6">JLT2012</strain>
    </source>
</reference>
<dbReference type="NCBIfam" id="TIGR01543">
    <property type="entry name" value="proheadase_HK97"/>
    <property type="match status" value="1"/>
</dbReference>
<evidence type="ECO:0000313" key="6">
    <source>
        <dbReference type="Proteomes" id="UP000198462"/>
    </source>
</evidence>
<keyword evidence="1" id="KW-1188">Viral release from host cell</keyword>
<protein>
    <submittedName>
        <fullName evidence="5">Peptidase U35</fullName>
    </submittedName>
</protein>
<dbReference type="AlphaFoldDB" id="A0A219B617"/>
<accession>A0A219B617</accession>
<evidence type="ECO:0000256" key="3">
    <source>
        <dbReference type="ARBA" id="ARBA00022801"/>
    </source>
</evidence>
<dbReference type="EMBL" id="NFZT01000001">
    <property type="protein sequence ID" value="OWV33238.1"/>
    <property type="molecule type" value="Genomic_DNA"/>
</dbReference>
<evidence type="ECO:0000313" key="5">
    <source>
        <dbReference type="EMBL" id="OWV33238.1"/>
    </source>
</evidence>
<name>A0A219B617_9SPHN</name>
<evidence type="ECO:0000256" key="2">
    <source>
        <dbReference type="ARBA" id="ARBA00022670"/>
    </source>
</evidence>
<gene>
    <name evidence="5" type="ORF">B5C34_07055</name>
</gene>
<keyword evidence="2" id="KW-0645">Protease</keyword>
<keyword evidence="3" id="KW-0378">Hydrolase</keyword>
<organism evidence="5 6">
    <name type="scientific">Pacificimonas flava</name>
    <dbReference type="NCBI Taxonomy" id="1234595"/>
    <lineage>
        <taxon>Bacteria</taxon>
        <taxon>Pseudomonadati</taxon>
        <taxon>Pseudomonadota</taxon>
        <taxon>Alphaproteobacteria</taxon>
        <taxon>Sphingomonadales</taxon>
        <taxon>Sphingosinicellaceae</taxon>
        <taxon>Pacificimonas</taxon>
    </lineage>
</organism>
<dbReference type="GO" id="GO:0006508">
    <property type="term" value="P:proteolysis"/>
    <property type="evidence" value="ECO:0007669"/>
    <property type="project" value="UniProtKB-KW"/>
</dbReference>
<evidence type="ECO:0000259" key="4">
    <source>
        <dbReference type="Pfam" id="PF04586"/>
    </source>
</evidence>
<dbReference type="GO" id="GO:0008233">
    <property type="term" value="F:peptidase activity"/>
    <property type="evidence" value="ECO:0007669"/>
    <property type="project" value="UniProtKB-KW"/>
</dbReference>
<dbReference type="Proteomes" id="UP000198462">
    <property type="component" value="Unassembled WGS sequence"/>
</dbReference>
<dbReference type="InterPro" id="IPR054613">
    <property type="entry name" value="Peptidase_S78_dom"/>
</dbReference>
<comment type="caution">
    <text evidence="5">The sequence shown here is derived from an EMBL/GenBank/DDBJ whole genome shotgun (WGS) entry which is preliminary data.</text>
</comment>